<protein>
    <recommendedName>
        <fullName evidence="6">Protein DETOXIFICATION</fullName>
    </recommendedName>
    <alternativeName>
        <fullName evidence="6">Multidrug and toxic compound extrusion protein</fullName>
    </alternativeName>
</protein>
<feature type="transmembrane region" description="Helical" evidence="6">
    <location>
        <begin position="43"/>
        <end position="66"/>
    </location>
</feature>
<dbReference type="GO" id="GO:0015297">
    <property type="term" value="F:antiporter activity"/>
    <property type="evidence" value="ECO:0007669"/>
    <property type="project" value="InterPro"/>
</dbReference>
<keyword evidence="5 6" id="KW-0472">Membrane</keyword>
<accession>A0A9Q0QTY0</accession>
<evidence type="ECO:0000256" key="2">
    <source>
        <dbReference type="ARBA" id="ARBA00010199"/>
    </source>
</evidence>
<evidence type="ECO:0000256" key="4">
    <source>
        <dbReference type="ARBA" id="ARBA00022989"/>
    </source>
</evidence>
<feature type="transmembrane region" description="Helical" evidence="6">
    <location>
        <begin position="225"/>
        <end position="246"/>
    </location>
</feature>
<keyword evidence="3 6" id="KW-0812">Transmembrane</keyword>
<evidence type="ECO:0000313" key="7">
    <source>
        <dbReference type="EMBL" id="KAJ4971773.1"/>
    </source>
</evidence>
<feature type="transmembrane region" description="Helical" evidence="6">
    <location>
        <begin position="266"/>
        <end position="289"/>
    </location>
</feature>
<dbReference type="GO" id="GO:0042910">
    <property type="term" value="F:xenobiotic transmembrane transporter activity"/>
    <property type="evidence" value="ECO:0007669"/>
    <property type="project" value="InterPro"/>
</dbReference>
<dbReference type="CDD" id="cd13132">
    <property type="entry name" value="MATE_eukaryotic"/>
    <property type="match status" value="1"/>
</dbReference>
<feature type="transmembrane region" description="Helical" evidence="6">
    <location>
        <begin position="78"/>
        <end position="102"/>
    </location>
</feature>
<evidence type="ECO:0000313" key="8">
    <source>
        <dbReference type="Proteomes" id="UP001141806"/>
    </source>
</evidence>
<dbReference type="AlphaFoldDB" id="A0A9Q0QTY0"/>
<feature type="transmembrane region" description="Helical" evidence="6">
    <location>
        <begin position="446"/>
        <end position="466"/>
    </location>
</feature>
<dbReference type="GO" id="GO:0016020">
    <property type="term" value="C:membrane"/>
    <property type="evidence" value="ECO:0007669"/>
    <property type="project" value="UniProtKB-SubCell"/>
</dbReference>
<comment type="subcellular location">
    <subcellularLocation>
        <location evidence="1">Membrane</location>
        <topology evidence="1">Multi-pass membrane protein</topology>
    </subcellularLocation>
</comment>
<feature type="transmembrane region" description="Helical" evidence="6">
    <location>
        <begin position="157"/>
        <end position="181"/>
    </location>
</feature>
<sequence length="477" mass="51777">MVSLVMKVPLIRIFVCPIDPTALQLIKRVVIDTDLESIENKGVQLWVVAFPAIITRVTSFGILVVTQSFIGHIGETELAAYALVQLLLLIFANGILLGMASALETLCGQAYGAGHNHMMGIYLQRSWIVLLVTATILVPIFVFATPILKALGQEEKLAIAAGPISLWFIPVIYAFVFSLTMQMYLQSQQKNSIIGWLSVATFVLHVILSWLFVNKFNWGISGAMSCVSITNWLVVVGEFIYVFGGWCRETWHGFSKYAFFDLCPLIKLSISSGVMLCLELWYSSVLVLLAGLMKNATVAISAFSICLNINAWELMLSLGFLTAACVRVSNELGGGDAKAAIFAIKVIVCTSLLFGVIFSVVFFLCGHSLAYLFSSSTAVAEVVSSLSGLLAAAVFLNSIQPVLSGVAIGSGWQSVVAYVNLSCYYIIGIPLGIVLGYVAKLEVKGIWLGMICGVTLQSLVLLVITWKTDWEGQLPHV</sequence>
<organism evidence="7 8">
    <name type="scientific">Protea cynaroides</name>
    <dbReference type="NCBI Taxonomy" id="273540"/>
    <lineage>
        <taxon>Eukaryota</taxon>
        <taxon>Viridiplantae</taxon>
        <taxon>Streptophyta</taxon>
        <taxon>Embryophyta</taxon>
        <taxon>Tracheophyta</taxon>
        <taxon>Spermatophyta</taxon>
        <taxon>Magnoliopsida</taxon>
        <taxon>Proteales</taxon>
        <taxon>Proteaceae</taxon>
        <taxon>Protea</taxon>
    </lineage>
</organism>
<dbReference type="InterPro" id="IPR002528">
    <property type="entry name" value="MATE_fam"/>
</dbReference>
<dbReference type="InterPro" id="IPR045069">
    <property type="entry name" value="MATE_euk"/>
</dbReference>
<dbReference type="NCBIfam" id="TIGR00797">
    <property type="entry name" value="matE"/>
    <property type="match status" value="1"/>
</dbReference>
<dbReference type="PANTHER" id="PTHR11206">
    <property type="entry name" value="MULTIDRUG RESISTANCE PROTEIN"/>
    <property type="match status" value="1"/>
</dbReference>
<dbReference type="EMBL" id="JAMYWD010000005">
    <property type="protein sequence ID" value="KAJ4971773.1"/>
    <property type="molecule type" value="Genomic_DNA"/>
</dbReference>
<dbReference type="OrthoDB" id="2126698at2759"/>
<evidence type="ECO:0000256" key="5">
    <source>
        <dbReference type="ARBA" id="ARBA00023136"/>
    </source>
</evidence>
<evidence type="ECO:0000256" key="6">
    <source>
        <dbReference type="RuleBase" id="RU004914"/>
    </source>
</evidence>
<comment type="caution">
    <text evidence="7">The sequence shown here is derived from an EMBL/GenBank/DDBJ whole genome shotgun (WGS) entry which is preliminary data.</text>
</comment>
<name>A0A9Q0QTY0_9MAGN</name>
<reference evidence="7" key="1">
    <citation type="journal article" date="2023" name="Plant J.">
        <title>The genome of the king protea, Protea cynaroides.</title>
        <authorList>
            <person name="Chang J."/>
            <person name="Duong T.A."/>
            <person name="Schoeman C."/>
            <person name="Ma X."/>
            <person name="Roodt D."/>
            <person name="Barker N."/>
            <person name="Li Z."/>
            <person name="Van de Peer Y."/>
            <person name="Mizrachi E."/>
        </authorList>
    </citation>
    <scope>NUCLEOTIDE SEQUENCE</scope>
    <source>
        <tissue evidence="7">Young leaves</tissue>
    </source>
</reference>
<feature type="transmembrane region" description="Helical" evidence="6">
    <location>
        <begin position="193"/>
        <end position="213"/>
    </location>
</feature>
<dbReference type="GO" id="GO:1990961">
    <property type="term" value="P:xenobiotic detoxification by transmembrane export across the plasma membrane"/>
    <property type="evidence" value="ECO:0007669"/>
    <property type="project" value="InterPro"/>
</dbReference>
<comment type="similarity">
    <text evidence="2 6">Belongs to the multi antimicrobial extrusion (MATE) (TC 2.A.66.1) family.</text>
</comment>
<evidence type="ECO:0000256" key="1">
    <source>
        <dbReference type="ARBA" id="ARBA00004141"/>
    </source>
</evidence>
<feature type="transmembrane region" description="Helical" evidence="6">
    <location>
        <begin position="296"/>
        <end position="320"/>
    </location>
</feature>
<gene>
    <name evidence="7" type="ORF">NE237_004872</name>
</gene>
<keyword evidence="8" id="KW-1185">Reference proteome</keyword>
<evidence type="ECO:0000256" key="3">
    <source>
        <dbReference type="ARBA" id="ARBA00022692"/>
    </source>
</evidence>
<keyword evidence="4 6" id="KW-1133">Transmembrane helix</keyword>
<dbReference type="Pfam" id="PF01554">
    <property type="entry name" value="MatE"/>
    <property type="match status" value="2"/>
</dbReference>
<feature type="transmembrane region" description="Helical" evidence="6">
    <location>
        <begin position="415"/>
        <end position="439"/>
    </location>
</feature>
<feature type="transmembrane region" description="Helical" evidence="6">
    <location>
        <begin position="122"/>
        <end position="145"/>
    </location>
</feature>
<feature type="transmembrane region" description="Helical" evidence="6">
    <location>
        <begin position="340"/>
        <end position="364"/>
    </location>
</feature>
<dbReference type="Proteomes" id="UP001141806">
    <property type="component" value="Unassembled WGS sequence"/>
</dbReference>
<proteinExistence type="inferred from homology"/>